<dbReference type="AlphaFoldDB" id="A0A0E9W778"/>
<proteinExistence type="predicted"/>
<accession>A0A0E9W778</accession>
<dbReference type="EMBL" id="GBXM01022360">
    <property type="protein sequence ID" value="JAH86217.1"/>
    <property type="molecule type" value="Transcribed_RNA"/>
</dbReference>
<sequence>MKAYYAGFFLALPWSCLQSKKFPPLSVTPANHPQVPSRVTDMQINLYTHNFKAGHS</sequence>
<protein>
    <submittedName>
        <fullName evidence="1">Uncharacterized protein</fullName>
    </submittedName>
</protein>
<evidence type="ECO:0000313" key="1">
    <source>
        <dbReference type="EMBL" id="JAH86217.1"/>
    </source>
</evidence>
<reference evidence="1" key="2">
    <citation type="journal article" date="2015" name="Fish Shellfish Immunol.">
        <title>Early steps in the European eel (Anguilla anguilla)-Vibrio vulnificus interaction in the gills: Role of the RtxA13 toxin.</title>
        <authorList>
            <person name="Callol A."/>
            <person name="Pajuelo D."/>
            <person name="Ebbesson L."/>
            <person name="Teles M."/>
            <person name="MacKenzie S."/>
            <person name="Amaro C."/>
        </authorList>
    </citation>
    <scope>NUCLEOTIDE SEQUENCE</scope>
</reference>
<organism evidence="1">
    <name type="scientific">Anguilla anguilla</name>
    <name type="common">European freshwater eel</name>
    <name type="synonym">Muraena anguilla</name>
    <dbReference type="NCBI Taxonomy" id="7936"/>
    <lineage>
        <taxon>Eukaryota</taxon>
        <taxon>Metazoa</taxon>
        <taxon>Chordata</taxon>
        <taxon>Craniata</taxon>
        <taxon>Vertebrata</taxon>
        <taxon>Euteleostomi</taxon>
        <taxon>Actinopterygii</taxon>
        <taxon>Neopterygii</taxon>
        <taxon>Teleostei</taxon>
        <taxon>Anguilliformes</taxon>
        <taxon>Anguillidae</taxon>
        <taxon>Anguilla</taxon>
    </lineage>
</organism>
<name>A0A0E9W778_ANGAN</name>
<reference evidence="1" key="1">
    <citation type="submission" date="2014-11" db="EMBL/GenBank/DDBJ databases">
        <authorList>
            <person name="Amaro Gonzalez C."/>
        </authorList>
    </citation>
    <scope>NUCLEOTIDE SEQUENCE</scope>
</reference>